<gene>
    <name evidence="1" type="ORF">Tci_885328</name>
</gene>
<dbReference type="EMBL" id="BKCJ011271934">
    <property type="protein sequence ID" value="GFD13359.1"/>
    <property type="molecule type" value="Genomic_DNA"/>
</dbReference>
<evidence type="ECO:0000313" key="1">
    <source>
        <dbReference type="EMBL" id="GFD13359.1"/>
    </source>
</evidence>
<accession>A0A699TWE1</accession>
<sequence>PSPSWKQYHKEPFELIVWGHFGDVRPESLMLGDINLLLVAFNSQLKVFHPLKNDNASGKHL</sequence>
<comment type="caution">
    <text evidence="1">The sequence shown here is derived from an EMBL/GenBank/DDBJ whole genome shotgun (WGS) entry which is preliminary data.</text>
</comment>
<reference evidence="1" key="1">
    <citation type="journal article" date="2019" name="Sci. Rep.">
        <title>Draft genome of Tanacetum cinerariifolium, the natural source of mosquito coil.</title>
        <authorList>
            <person name="Yamashiro T."/>
            <person name="Shiraishi A."/>
            <person name="Satake H."/>
            <person name="Nakayama K."/>
        </authorList>
    </citation>
    <scope>NUCLEOTIDE SEQUENCE</scope>
</reference>
<dbReference type="AlphaFoldDB" id="A0A699TWE1"/>
<organism evidence="1">
    <name type="scientific">Tanacetum cinerariifolium</name>
    <name type="common">Dalmatian daisy</name>
    <name type="synonym">Chrysanthemum cinerariifolium</name>
    <dbReference type="NCBI Taxonomy" id="118510"/>
    <lineage>
        <taxon>Eukaryota</taxon>
        <taxon>Viridiplantae</taxon>
        <taxon>Streptophyta</taxon>
        <taxon>Embryophyta</taxon>
        <taxon>Tracheophyta</taxon>
        <taxon>Spermatophyta</taxon>
        <taxon>Magnoliopsida</taxon>
        <taxon>eudicotyledons</taxon>
        <taxon>Gunneridae</taxon>
        <taxon>Pentapetalae</taxon>
        <taxon>asterids</taxon>
        <taxon>campanulids</taxon>
        <taxon>Asterales</taxon>
        <taxon>Asteraceae</taxon>
        <taxon>Asteroideae</taxon>
        <taxon>Anthemideae</taxon>
        <taxon>Anthemidinae</taxon>
        <taxon>Tanacetum</taxon>
    </lineage>
</organism>
<name>A0A699TWE1_TANCI</name>
<protein>
    <submittedName>
        <fullName evidence="1">Uncharacterized protein</fullName>
    </submittedName>
</protein>
<feature type="non-terminal residue" evidence="1">
    <location>
        <position position="1"/>
    </location>
</feature>
<proteinExistence type="predicted"/>